<dbReference type="AlphaFoldDB" id="A0A2N4ULP0"/>
<dbReference type="SUPFAM" id="SSF53850">
    <property type="entry name" value="Periplasmic binding protein-like II"/>
    <property type="match status" value="1"/>
</dbReference>
<keyword evidence="4" id="KW-1185">Reference proteome</keyword>
<evidence type="ECO:0000256" key="1">
    <source>
        <dbReference type="ARBA" id="ARBA00006987"/>
    </source>
</evidence>
<dbReference type="CDD" id="cd13578">
    <property type="entry name" value="PBP2_Bug27"/>
    <property type="match status" value="1"/>
</dbReference>
<proteinExistence type="inferred from homology"/>
<dbReference type="InterPro" id="IPR005064">
    <property type="entry name" value="BUG"/>
</dbReference>
<feature type="chain" id="PRO_5014691307" evidence="2">
    <location>
        <begin position="27"/>
        <end position="326"/>
    </location>
</feature>
<dbReference type="PIRSF" id="PIRSF017082">
    <property type="entry name" value="YflP"/>
    <property type="match status" value="1"/>
</dbReference>
<reference evidence="3 4" key="1">
    <citation type="submission" date="2017-10" db="EMBL/GenBank/DDBJ databases">
        <title>Two draft genome sequences of Pusillimonas sp. strains isolated from a nitrate- and radionuclide-contaminated groundwater in Russia.</title>
        <authorList>
            <person name="Grouzdev D.S."/>
            <person name="Tourova T.P."/>
            <person name="Goeva M.A."/>
            <person name="Babich T.L."/>
            <person name="Sokolova D.S."/>
            <person name="Abdullin R."/>
            <person name="Poltaraus A.B."/>
            <person name="Toshchakov S.V."/>
            <person name="Nazina T.N."/>
        </authorList>
    </citation>
    <scope>NUCLEOTIDE SEQUENCE [LARGE SCALE GENOMIC DNA]</scope>
    <source>
        <strain evidence="3 4">JR1/69-2-13</strain>
    </source>
</reference>
<dbReference type="PANTHER" id="PTHR42928">
    <property type="entry name" value="TRICARBOXYLATE-BINDING PROTEIN"/>
    <property type="match status" value="1"/>
</dbReference>
<accession>A0A2N4ULP0</accession>
<keyword evidence="2" id="KW-0732">Signal</keyword>
<dbReference type="PANTHER" id="PTHR42928:SF5">
    <property type="entry name" value="BLR1237 PROTEIN"/>
    <property type="match status" value="1"/>
</dbReference>
<dbReference type="Gene3D" id="3.40.190.150">
    <property type="entry name" value="Bordetella uptake gene, domain 1"/>
    <property type="match status" value="1"/>
</dbReference>
<dbReference type="EMBL" id="PDNV01000001">
    <property type="protein sequence ID" value="PLC55905.1"/>
    <property type="molecule type" value="Genomic_DNA"/>
</dbReference>
<dbReference type="OrthoDB" id="8678477at2"/>
<evidence type="ECO:0000313" key="3">
    <source>
        <dbReference type="EMBL" id="PLC55905.1"/>
    </source>
</evidence>
<dbReference type="Gene3D" id="3.40.190.10">
    <property type="entry name" value="Periplasmic binding protein-like II"/>
    <property type="match status" value="1"/>
</dbReference>
<comment type="caution">
    <text evidence="3">The sequence shown here is derived from an EMBL/GenBank/DDBJ whole genome shotgun (WGS) entry which is preliminary data.</text>
</comment>
<feature type="signal peptide" evidence="2">
    <location>
        <begin position="1"/>
        <end position="26"/>
    </location>
</feature>
<organism evidence="3 4">
    <name type="scientific">Pollutimonas nitritireducens</name>
    <dbReference type="NCBI Taxonomy" id="2045209"/>
    <lineage>
        <taxon>Bacteria</taxon>
        <taxon>Pseudomonadati</taxon>
        <taxon>Pseudomonadota</taxon>
        <taxon>Betaproteobacteria</taxon>
        <taxon>Burkholderiales</taxon>
        <taxon>Alcaligenaceae</taxon>
        <taxon>Pollutimonas</taxon>
    </lineage>
</organism>
<name>A0A2N4ULP0_9BURK</name>
<evidence type="ECO:0000313" key="4">
    <source>
        <dbReference type="Proteomes" id="UP000234328"/>
    </source>
</evidence>
<comment type="similarity">
    <text evidence="1">Belongs to the UPF0065 (bug) family.</text>
</comment>
<dbReference type="Proteomes" id="UP000234328">
    <property type="component" value="Unassembled WGS sequence"/>
</dbReference>
<dbReference type="Pfam" id="PF03401">
    <property type="entry name" value="TctC"/>
    <property type="match status" value="1"/>
</dbReference>
<dbReference type="InterPro" id="IPR042100">
    <property type="entry name" value="Bug_dom1"/>
</dbReference>
<dbReference type="RefSeq" id="WP_102068374.1">
    <property type="nucleotide sequence ID" value="NZ_PDNV01000001.1"/>
</dbReference>
<gene>
    <name evidence="3" type="ORF">CR155_02360</name>
</gene>
<sequence>MNLKKIPRLLLTGTVLLLASATSAYATDSFPSQPVRIIVGSAPGGLLDITTRVVAQRMGEVLGQSVIVENRPGAGTVIATRGVKAAAADGYTLISATTSIAMQPAVRLNPGYDLLKDFTGIGPMTRAPLLMLARPNASMDSLADFMSLAKAQPGKLTYASSGIGGSIHLGTASFAQAAGLNLSHIPYKANSTAWPDVIGGRVDTIFEPYGSAAPMLQDGRLKAIGITSTKRLKVLPDVPTMAESGVPSYNYYIWLGMFAPAGTPPDVVQRLSKALQETMATPELQKRFADEGSESMLMSADEFNQFIKQETEAVSKLVTDLGVPKQ</sequence>
<protein>
    <submittedName>
        <fullName evidence="3">ABC transporter substrate-binding protein</fullName>
    </submittedName>
</protein>
<evidence type="ECO:0000256" key="2">
    <source>
        <dbReference type="SAM" id="SignalP"/>
    </source>
</evidence>